<keyword evidence="2" id="KW-1185">Reference proteome</keyword>
<proteinExistence type="predicted"/>
<name>A0A2G8RHY7_9RHOB</name>
<gene>
    <name evidence="1" type="ORF">P775_06365</name>
</gene>
<dbReference type="Pfam" id="PF05717">
    <property type="entry name" value="TnpB_IS66"/>
    <property type="match status" value="1"/>
</dbReference>
<dbReference type="AlphaFoldDB" id="A0A2G8RHY7"/>
<dbReference type="PANTHER" id="PTHR36455:SF1">
    <property type="entry name" value="BLR8292 PROTEIN"/>
    <property type="match status" value="1"/>
</dbReference>
<sequence>MFYNALPSSGWDGSGVCLYAKRLEKSGFCWPRIGHARVQLNTVQLMALVDGLDWKRVRPVTVRRPETVG</sequence>
<comment type="caution">
    <text evidence="1">The sequence shown here is derived from an EMBL/GenBank/DDBJ whole genome shotgun (WGS) entry which is preliminary data.</text>
</comment>
<dbReference type="PANTHER" id="PTHR36455">
    <property type="match status" value="1"/>
</dbReference>
<organism evidence="1 2">
    <name type="scientific">Puniceibacterium antarcticum</name>
    <dbReference type="NCBI Taxonomy" id="1206336"/>
    <lineage>
        <taxon>Bacteria</taxon>
        <taxon>Pseudomonadati</taxon>
        <taxon>Pseudomonadota</taxon>
        <taxon>Alphaproteobacteria</taxon>
        <taxon>Rhodobacterales</taxon>
        <taxon>Paracoccaceae</taxon>
        <taxon>Puniceibacterium</taxon>
    </lineage>
</organism>
<protein>
    <recommendedName>
        <fullName evidence="3">Transposase</fullName>
    </recommendedName>
</protein>
<evidence type="ECO:0000313" key="1">
    <source>
        <dbReference type="EMBL" id="PIL21169.1"/>
    </source>
</evidence>
<evidence type="ECO:0008006" key="3">
    <source>
        <dbReference type="Google" id="ProtNLM"/>
    </source>
</evidence>
<dbReference type="Proteomes" id="UP000231259">
    <property type="component" value="Unassembled WGS sequence"/>
</dbReference>
<accession>A0A2G8RHY7</accession>
<dbReference type="EMBL" id="AWWI01000047">
    <property type="protein sequence ID" value="PIL21169.1"/>
    <property type="molecule type" value="Genomic_DNA"/>
</dbReference>
<reference evidence="1 2" key="1">
    <citation type="submission" date="2013-09" db="EMBL/GenBank/DDBJ databases">
        <title>Genome sequencing of Phaeobacter antarcticus sp. nov. SM1211.</title>
        <authorList>
            <person name="Zhang X.-Y."/>
            <person name="Liu C."/>
            <person name="Chen X.-L."/>
            <person name="Xie B.-B."/>
            <person name="Qin Q.-L."/>
            <person name="Rong J.-C."/>
            <person name="Zhang Y.-Z."/>
        </authorList>
    </citation>
    <scope>NUCLEOTIDE SEQUENCE [LARGE SCALE GENOMIC DNA]</scope>
    <source>
        <strain evidence="1 2">SM1211</strain>
    </source>
</reference>
<evidence type="ECO:0000313" key="2">
    <source>
        <dbReference type="Proteomes" id="UP000231259"/>
    </source>
</evidence>
<dbReference type="InterPro" id="IPR008878">
    <property type="entry name" value="Transposase_IS66_Orf2"/>
</dbReference>